<gene>
    <name evidence="2" type="ORF">PVAP13_9KG026471</name>
</gene>
<protein>
    <submittedName>
        <fullName evidence="2">Uncharacterized protein</fullName>
    </submittedName>
</protein>
<dbReference type="AlphaFoldDB" id="A0A8T0N985"/>
<evidence type="ECO:0000313" key="3">
    <source>
        <dbReference type="Proteomes" id="UP000823388"/>
    </source>
</evidence>
<sequence>MRPARRMGAPARRGFAALPTWKSKNRAYSSDKRDMARVAAARTEPERAQEPGGSDCTSEGTTEAAASRSSRRRRHDHPGSLPQQPASGSASTEQTEARRKPAPFGPRADQEAPQGTSGSSRTGKENARMHENVEGTIAGVAGLETLTPMAR</sequence>
<feature type="compositionally biased region" description="Polar residues" evidence="1">
    <location>
        <begin position="81"/>
        <end position="94"/>
    </location>
</feature>
<organism evidence="2 3">
    <name type="scientific">Panicum virgatum</name>
    <name type="common">Blackwell switchgrass</name>
    <dbReference type="NCBI Taxonomy" id="38727"/>
    <lineage>
        <taxon>Eukaryota</taxon>
        <taxon>Viridiplantae</taxon>
        <taxon>Streptophyta</taxon>
        <taxon>Embryophyta</taxon>
        <taxon>Tracheophyta</taxon>
        <taxon>Spermatophyta</taxon>
        <taxon>Magnoliopsida</taxon>
        <taxon>Liliopsida</taxon>
        <taxon>Poales</taxon>
        <taxon>Poaceae</taxon>
        <taxon>PACMAD clade</taxon>
        <taxon>Panicoideae</taxon>
        <taxon>Panicodae</taxon>
        <taxon>Paniceae</taxon>
        <taxon>Panicinae</taxon>
        <taxon>Panicum</taxon>
        <taxon>Panicum sect. Hiantes</taxon>
    </lineage>
</organism>
<feature type="compositionally biased region" description="Low complexity" evidence="1">
    <location>
        <begin position="1"/>
        <end position="17"/>
    </location>
</feature>
<accession>A0A8T0N985</accession>
<feature type="region of interest" description="Disordered" evidence="1">
    <location>
        <begin position="1"/>
        <end position="151"/>
    </location>
</feature>
<name>A0A8T0N985_PANVG</name>
<feature type="compositionally biased region" description="Basic and acidic residues" evidence="1">
    <location>
        <begin position="122"/>
        <end position="133"/>
    </location>
</feature>
<proteinExistence type="predicted"/>
<dbReference type="EMBL" id="CM029053">
    <property type="protein sequence ID" value="KAG2545990.1"/>
    <property type="molecule type" value="Genomic_DNA"/>
</dbReference>
<comment type="caution">
    <text evidence="2">The sequence shown here is derived from an EMBL/GenBank/DDBJ whole genome shotgun (WGS) entry which is preliminary data.</text>
</comment>
<dbReference type="Proteomes" id="UP000823388">
    <property type="component" value="Chromosome 9K"/>
</dbReference>
<keyword evidence="3" id="KW-1185">Reference proteome</keyword>
<evidence type="ECO:0000256" key="1">
    <source>
        <dbReference type="SAM" id="MobiDB-lite"/>
    </source>
</evidence>
<reference evidence="2" key="1">
    <citation type="submission" date="2020-05" db="EMBL/GenBank/DDBJ databases">
        <title>WGS assembly of Panicum virgatum.</title>
        <authorList>
            <person name="Lovell J.T."/>
            <person name="Jenkins J."/>
            <person name="Shu S."/>
            <person name="Juenger T.E."/>
            <person name="Schmutz J."/>
        </authorList>
    </citation>
    <scope>NUCLEOTIDE SEQUENCE</scope>
    <source>
        <strain evidence="2">AP13</strain>
    </source>
</reference>
<evidence type="ECO:0000313" key="2">
    <source>
        <dbReference type="EMBL" id="KAG2545990.1"/>
    </source>
</evidence>